<dbReference type="EMBL" id="JABFUB010000008">
    <property type="protein sequence ID" value="MCG6662221.1"/>
    <property type="molecule type" value="Genomic_DNA"/>
</dbReference>
<dbReference type="Gene3D" id="3.40.50.11550">
    <property type="match status" value="1"/>
</dbReference>
<dbReference type="CDD" id="cd06779">
    <property type="entry name" value="cpPDZ_Deg_HtrA-like"/>
    <property type="match status" value="1"/>
</dbReference>
<dbReference type="SUPFAM" id="SSF159501">
    <property type="entry name" value="EreA/ChaN-like"/>
    <property type="match status" value="1"/>
</dbReference>
<evidence type="ECO:0000313" key="5">
    <source>
        <dbReference type="Proteomes" id="UP000518091"/>
    </source>
</evidence>
<feature type="domain" description="PDZ" evidence="2">
    <location>
        <begin position="285"/>
        <end position="342"/>
    </location>
</feature>
<sequence length="384" mass="41581">MRYSFALSCRLTLLACLSLMAAALPAQADICPAPGEWYQPGGERLDSTALFGELAERDVVLLGEQHDRMDHHRWQLHTLAGLHAQRPDMVIGLEMLPREAQPALDAWVAGELDEAEFLAASNWRSAWGFDPALYLPILHFARLHRVPLKAINVTPELRGRLAGEGWEAVPDAERFGISPPAEALPAYRERLAEVYAQHPGAGDEVGLERFVAAQLVWDRAMAAGLAEATAEGALAVGLIGQGHLQYEHGVPHQLDDLGLEAHATLLPWAVEEECVAPPAGLAHAVFALAATPAEALPPMQLGVYIVPHEDGIEVHGILDGSVAERAGLEEGDIILRAAGEALGRPADLTRLVQRQPPGTLLPLEVRRNGEEREILARFPPRTGE</sequence>
<comment type="caution">
    <text evidence="3">The sequence shown here is derived from an EMBL/GenBank/DDBJ whole genome shotgun (WGS) entry which is preliminary data.</text>
</comment>
<keyword evidence="1" id="KW-0732">Signal</keyword>
<dbReference type="SUPFAM" id="SSF50156">
    <property type="entry name" value="PDZ domain-like"/>
    <property type="match status" value="1"/>
</dbReference>
<dbReference type="Proteomes" id="UP000518091">
    <property type="component" value="Unassembled WGS sequence"/>
</dbReference>
<evidence type="ECO:0000259" key="2">
    <source>
        <dbReference type="PROSITE" id="PS50106"/>
    </source>
</evidence>
<dbReference type="Pfam" id="PF17820">
    <property type="entry name" value="PDZ_6"/>
    <property type="match status" value="1"/>
</dbReference>
<dbReference type="AlphaFoldDB" id="A0A7V9W2F1"/>
<evidence type="ECO:0000313" key="6">
    <source>
        <dbReference type="Proteomes" id="UP000814353"/>
    </source>
</evidence>
<name>A0A7V9W2F1_9GAMM</name>
<dbReference type="SMART" id="SM00228">
    <property type="entry name" value="PDZ"/>
    <property type="match status" value="1"/>
</dbReference>
<keyword evidence="6" id="KW-1185">Reference proteome</keyword>
<evidence type="ECO:0000313" key="3">
    <source>
        <dbReference type="EMBL" id="MBA2779820.1"/>
    </source>
</evidence>
<accession>A0A7V9W2F1</accession>
<gene>
    <name evidence="3" type="ORF">H1D44_13035</name>
    <name evidence="4" type="ORF">HOP48_11785</name>
</gene>
<evidence type="ECO:0000256" key="1">
    <source>
        <dbReference type="SAM" id="SignalP"/>
    </source>
</evidence>
<keyword evidence="3" id="KW-0449">Lipoprotein</keyword>
<dbReference type="CDD" id="cd14727">
    <property type="entry name" value="ChanN-like"/>
    <property type="match status" value="1"/>
</dbReference>
<proteinExistence type="predicted"/>
<dbReference type="Gene3D" id="2.30.42.10">
    <property type="match status" value="1"/>
</dbReference>
<dbReference type="InterPro" id="IPR041489">
    <property type="entry name" value="PDZ_6"/>
</dbReference>
<protein>
    <submittedName>
        <fullName evidence="3">ChaN family lipoprotein</fullName>
    </submittedName>
    <submittedName>
        <fullName evidence="4">PDZ domain-containing protein</fullName>
    </submittedName>
</protein>
<organism evidence="3 5">
    <name type="scientific">Billgrantia kenyensis</name>
    <dbReference type="NCBI Taxonomy" id="321266"/>
    <lineage>
        <taxon>Bacteria</taxon>
        <taxon>Pseudomonadati</taxon>
        <taxon>Pseudomonadota</taxon>
        <taxon>Gammaproteobacteria</taxon>
        <taxon>Oceanospirillales</taxon>
        <taxon>Halomonadaceae</taxon>
        <taxon>Billgrantia</taxon>
    </lineage>
</organism>
<evidence type="ECO:0000313" key="4">
    <source>
        <dbReference type="EMBL" id="MCG6662221.1"/>
    </source>
</evidence>
<dbReference type="Proteomes" id="UP000814353">
    <property type="component" value="Unassembled WGS sequence"/>
</dbReference>
<feature type="signal peptide" evidence="1">
    <location>
        <begin position="1"/>
        <end position="28"/>
    </location>
</feature>
<dbReference type="Pfam" id="PF04187">
    <property type="entry name" value="Cofac_haem_bdg"/>
    <property type="match status" value="1"/>
</dbReference>
<dbReference type="InterPro" id="IPR001478">
    <property type="entry name" value="PDZ"/>
</dbReference>
<dbReference type="RefSeq" id="WP_181515290.1">
    <property type="nucleotide sequence ID" value="NZ_JABFUB010000008.1"/>
</dbReference>
<dbReference type="InterPro" id="IPR036034">
    <property type="entry name" value="PDZ_sf"/>
</dbReference>
<dbReference type="InterPro" id="IPR007314">
    <property type="entry name" value="Cofac_haem-bd_dom"/>
</dbReference>
<dbReference type="PROSITE" id="PS50106">
    <property type="entry name" value="PDZ"/>
    <property type="match status" value="1"/>
</dbReference>
<feature type="chain" id="PRO_5031399142" evidence="1">
    <location>
        <begin position="29"/>
        <end position="384"/>
    </location>
</feature>
<reference evidence="4 6" key="1">
    <citation type="submission" date="2020-05" db="EMBL/GenBank/DDBJ databases">
        <title>Comparative genomic analysis of denitrifying bacteria from Halomonas genus.</title>
        <authorList>
            <person name="Wang L."/>
            <person name="Shao Z."/>
        </authorList>
    </citation>
    <scope>NUCLEOTIDE SEQUENCE [LARGE SCALE GENOMIC DNA]</scope>
    <source>
        <strain evidence="4 6">DSM 17331</strain>
    </source>
</reference>
<dbReference type="EMBL" id="JACEFT010000016">
    <property type="protein sequence ID" value="MBA2779820.1"/>
    <property type="molecule type" value="Genomic_DNA"/>
</dbReference>
<reference evidence="3 5" key="2">
    <citation type="submission" date="2020-07" db="EMBL/GenBank/DDBJ databases">
        <title>Identification of Halomonas strains.</title>
        <authorList>
            <person name="Xiao Z."/>
            <person name="Shen J."/>
        </authorList>
    </citation>
    <scope>NUCLEOTIDE SEQUENCE [LARGE SCALE GENOMIC DNA]</scope>
    <source>
        <strain evidence="3 5">DSM 17331</strain>
    </source>
</reference>